<dbReference type="Proteomes" id="UP001151760">
    <property type="component" value="Unassembled WGS sequence"/>
</dbReference>
<dbReference type="EMBL" id="BQNB010009212">
    <property type="protein sequence ID" value="GJS60307.1"/>
    <property type="molecule type" value="Genomic_DNA"/>
</dbReference>
<evidence type="ECO:0000256" key="1">
    <source>
        <dbReference type="SAM" id="MobiDB-lite"/>
    </source>
</evidence>
<feature type="region of interest" description="Disordered" evidence="1">
    <location>
        <begin position="109"/>
        <end position="130"/>
    </location>
</feature>
<protein>
    <submittedName>
        <fullName evidence="2">Uncharacterized protein</fullName>
    </submittedName>
</protein>
<proteinExistence type="predicted"/>
<reference evidence="2" key="2">
    <citation type="submission" date="2022-01" db="EMBL/GenBank/DDBJ databases">
        <authorList>
            <person name="Yamashiro T."/>
            <person name="Shiraishi A."/>
            <person name="Satake H."/>
            <person name="Nakayama K."/>
        </authorList>
    </citation>
    <scope>NUCLEOTIDE SEQUENCE</scope>
</reference>
<comment type="caution">
    <text evidence="2">The sequence shown here is derived from an EMBL/GenBank/DDBJ whole genome shotgun (WGS) entry which is preliminary data.</text>
</comment>
<gene>
    <name evidence="2" type="ORF">Tco_0655091</name>
</gene>
<name>A0ABQ4X5C4_9ASTR</name>
<evidence type="ECO:0000313" key="2">
    <source>
        <dbReference type="EMBL" id="GJS60307.1"/>
    </source>
</evidence>
<sequence length="130" mass="15139">MFTEADFLRLNQNDIKELYLLKIQDKIHNLDGVDEFDLINALLLYIRRIVIKKGVEDAHMGERDQTKLNLTKPYDGMLNKVYRKVDVMLVDNVLGYGNKGLKDHEWTKKDKVDDGQDWEDIKGETKDGKA</sequence>
<reference evidence="2" key="1">
    <citation type="journal article" date="2022" name="Int. J. Mol. Sci.">
        <title>Draft Genome of Tanacetum Coccineum: Genomic Comparison of Closely Related Tanacetum-Family Plants.</title>
        <authorList>
            <person name="Yamashiro T."/>
            <person name="Shiraishi A."/>
            <person name="Nakayama K."/>
            <person name="Satake H."/>
        </authorList>
    </citation>
    <scope>NUCLEOTIDE SEQUENCE</scope>
</reference>
<evidence type="ECO:0000313" key="3">
    <source>
        <dbReference type="Proteomes" id="UP001151760"/>
    </source>
</evidence>
<accession>A0ABQ4X5C4</accession>
<organism evidence="2 3">
    <name type="scientific">Tanacetum coccineum</name>
    <dbReference type="NCBI Taxonomy" id="301880"/>
    <lineage>
        <taxon>Eukaryota</taxon>
        <taxon>Viridiplantae</taxon>
        <taxon>Streptophyta</taxon>
        <taxon>Embryophyta</taxon>
        <taxon>Tracheophyta</taxon>
        <taxon>Spermatophyta</taxon>
        <taxon>Magnoliopsida</taxon>
        <taxon>eudicotyledons</taxon>
        <taxon>Gunneridae</taxon>
        <taxon>Pentapetalae</taxon>
        <taxon>asterids</taxon>
        <taxon>campanulids</taxon>
        <taxon>Asterales</taxon>
        <taxon>Asteraceae</taxon>
        <taxon>Asteroideae</taxon>
        <taxon>Anthemideae</taxon>
        <taxon>Anthemidinae</taxon>
        <taxon>Tanacetum</taxon>
    </lineage>
</organism>
<keyword evidence="3" id="KW-1185">Reference proteome</keyword>